<reference evidence="3" key="1">
    <citation type="submission" date="2017-03" db="EMBL/GenBank/DDBJ databases">
        <title>Phytopthora megakarya and P. palmivora, two closely related causual agents of cacao black pod achieved similar genome size and gene model numbers by different mechanisms.</title>
        <authorList>
            <person name="Ali S."/>
            <person name="Shao J."/>
            <person name="Larry D.J."/>
            <person name="Kronmiller B."/>
            <person name="Shen D."/>
            <person name="Strem M.D."/>
            <person name="Melnick R.L."/>
            <person name="Guiltinan M.J."/>
            <person name="Tyler B.M."/>
            <person name="Meinhardt L.W."/>
            <person name="Bailey B.A."/>
        </authorList>
    </citation>
    <scope>NUCLEOTIDE SEQUENCE [LARGE SCALE GENOMIC DNA]</scope>
    <source>
        <strain evidence="3">zdho120</strain>
    </source>
</reference>
<evidence type="ECO:0000313" key="2">
    <source>
        <dbReference type="EMBL" id="OWZ08214.1"/>
    </source>
</evidence>
<accession>A0A225VSS5</accession>
<name>A0A225VSS5_9STRA</name>
<feature type="region of interest" description="Disordered" evidence="1">
    <location>
        <begin position="1"/>
        <end position="65"/>
    </location>
</feature>
<dbReference type="AlphaFoldDB" id="A0A225VSS5"/>
<dbReference type="STRING" id="4795.A0A225VSS5"/>
<gene>
    <name evidence="2" type="ORF">PHMEG_00019278</name>
</gene>
<evidence type="ECO:0000313" key="3">
    <source>
        <dbReference type="Proteomes" id="UP000198211"/>
    </source>
</evidence>
<dbReference type="OrthoDB" id="125937at2759"/>
<dbReference type="Proteomes" id="UP000198211">
    <property type="component" value="Unassembled WGS sequence"/>
</dbReference>
<evidence type="ECO:0000256" key="1">
    <source>
        <dbReference type="SAM" id="MobiDB-lite"/>
    </source>
</evidence>
<organism evidence="2 3">
    <name type="scientific">Phytophthora megakarya</name>
    <dbReference type="NCBI Taxonomy" id="4795"/>
    <lineage>
        <taxon>Eukaryota</taxon>
        <taxon>Sar</taxon>
        <taxon>Stramenopiles</taxon>
        <taxon>Oomycota</taxon>
        <taxon>Peronosporomycetes</taxon>
        <taxon>Peronosporales</taxon>
        <taxon>Peronosporaceae</taxon>
        <taxon>Phytophthora</taxon>
    </lineage>
</organism>
<keyword evidence="2" id="KW-0378">Hydrolase</keyword>
<protein>
    <submittedName>
        <fullName evidence="2">Glycoside hydrolase</fullName>
    </submittedName>
</protein>
<comment type="caution">
    <text evidence="2">The sequence shown here is derived from an EMBL/GenBank/DDBJ whole genome shotgun (WGS) entry which is preliminary data.</text>
</comment>
<dbReference type="GO" id="GO:0016787">
    <property type="term" value="F:hydrolase activity"/>
    <property type="evidence" value="ECO:0007669"/>
    <property type="project" value="UniProtKB-KW"/>
</dbReference>
<proteinExistence type="predicted"/>
<keyword evidence="3" id="KW-1185">Reference proteome</keyword>
<dbReference type="EMBL" id="NBNE01003233">
    <property type="protein sequence ID" value="OWZ08214.1"/>
    <property type="molecule type" value="Genomic_DNA"/>
</dbReference>
<feature type="compositionally biased region" description="Polar residues" evidence="1">
    <location>
        <begin position="1"/>
        <end position="16"/>
    </location>
</feature>
<sequence length="213" mass="23338">MSPSSSGNVSQQQSTSDVRDPDASRPNVVPDPFDLFEGTHSESGAPDAPGRRSQNSSESCERLDRLEGLLEGMAKQQKQFIANQAKLQQQMQQRTEVSHASSFENTFSGSSAFTDLLKARDRRMRVGSLDESMPKATAAVPTPVTMTRPVEPVAASQQPQMQQEKISVLPVEHFAPPTNFGVKLPKPRDLDWSDFAKFSGKEVYPGLGADFRA</sequence>